<dbReference type="GO" id="GO:0022857">
    <property type="term" value="F:transmembrane transporter activity"/>
    <property type="evidence" value="ECO:0007669"/>
    <property type="project" value="InterPro"/>
</dbReference>
<feature type="transmembrane region" description="Helical" evidence="6">
    <location>
        <begin position="272"/>
        <end position="296"/>
    </location>
</feature>
<feature type="transmembrane region" description="Helical" evidence="6">
    <location>
        <begin position="366"/>
        <end position="389"/>
    </location>
</feature>
<evidence type="ECO:0000256" key="6">
    <source>
        <dbReference type="SAM" id="Phobius"/>
    </source>
</evidence>
<dbReference type="AlphaFoldDB" id="A0A7Y2M107"/>
<dbReference type="PANTHER" id="PTHR42718:SF9">
    <property type="entry name" value="MAJOR FACILITATOR SUPERFAMILY MULTIDRUG TRANSPORTER MFSC"/>
    <property type="match status" value="1"/>
</dbReference>
<evidence type="ECO:0000256" key="3">
    <source>
        <dbReference type="ARBA" id="ARBA00022692"/>
    </source>
</evidence>
<evidence type="ECO:0000256" key="2">
    <source>
        <dbReference type="ARBA" id="ARBA00022448"/>
    </source>
</evidence>
<keyword evidence="3 6" id="KW-0812">Transmembrane</keyword>
<accession>A0A7Y2M107</accession>
<dbReference type="SUPFAM" id="SSF103473">
    <property type="entry name" value="MFS general substrate transporter"/>
    <property type="match status" value="1"/>
</dbReference>
<keyword evidence="2" id="KW-0813">Transport</keyword>
<reference evidence="8 9" key="1">
    <citation type="submission" date="2020-05" db="EMBL/GenBank/DDBJ databases">
        <title>MicrobeNet Type strains.</title>
        <authorList>
            <person name="Nicholson A.C."/>
        </authorList>
    </citation>
    <scope>NUCLEOTIDE SEQUENCE [LARGE SCALE GENOMIC DNA]</scope>
    <source>
        <strain evidence="8 9">JCM 14282</strain>
    </source>
</reference>
<dbReference type="RefSeq" id="WP_167038691.1">
    <property type="nucleotide sequence ID" value="NZ_BAAANA010000001.1"/>
</dbReference>
<evidence type="ECO:0000313" key="8">
    <source>
        <dbReference type="EMBL" id="NNH04501.1"/>
    </source>
</evidence>
<dbReference type="Proteomes" id="UP000543598">
    <property type="component" value="Unassembled WGS sequence"/>
</dbReference>
<feature type="transmembrane region" description="Helical" evidence="6">
    <location>
        <begin position="203"/>
        <end position="222"/>
    </location>
</feature>
<dbReference type="Gene3D" id="1.20.1720.10">
    <property type="entry name" value="Multidrug resistance protein D"/>
    <property type="match status" value="1"/>
</dbReference>
<dbReference type="Gene3D" id="1.20.1250.20">
    <property type="entry name" value="MFS general substrate transporter like domains"/>
    <property type="match status" value="1"/>
</dbReference>
<feature type="transmembrane region" description="Helical" evidence="6">
    <location>
        <begin position="12"/>
        <end position="32"/>
    </location>
</feature>
<dbReference type="InterPro" id="IPR011701">
    <property type="entry name" value="MFS"/>
</dbReference>
<feature type="transmembrane region" description="Helical" evidence="6">
    <location>
        <begin position="302"/>
        <end position="325"/>
    </location>
</feature>
<dbReference type="InterPro" id="IPR020846">
    <property type="entry name" value="MFS_dom"/>
</dbReference>
<feature type="domain" description="Major facilitator superfamily (MFS) profile" evidence="7">
    <location>
        <begin position="16"/>
        <end position="466"/>
    </location>
</feature>
<feature type="transmembrane region" description="Helical" evidence="6">
    <location>
        <begin position="168"/>
        <end position="191"/>
    </location>
</feature>
<dbReference type="InterPro" id="IPR036259">
    <property type="entry name" value="MFS_trans_sf"/>
</dbReference>
<proteinExistence type="predicted"/>
<feature type="transmembrane region" description="Helical" evidence="6">
    <location>
        <begin position="139"/>
        <end position="162"/>
    </location>
</feature>
<feature type="transmembrane region" description="Helical" evidence="6">
    <location>
        <begin position="83"/>
        <end position="101"/>
    </location>
</feature>
<organism evidence="8 9">
    <name type="scientific">Microbacterium ulmi</name>
    <dbReference type="NCBI Taxonomy" id="179095"/>
    <lineage>
        <taxon>Bacteria</taxon>
        <taxon>Bacillati</taxon>
        <taxon>Actinomycetota</taxon>
        <taxon>Actinomycetes</taxon>
        <taxon>Micrococcales</taxon>
        <taxon>Microbacteriaceae</taxon>
        <taxon>Microbacterium</taxon>
    </lineage>
</organism>
<feature type="transmembrane region" description="Helical" evidence="6">
    <location>
        <begin position="234"/>
        <end position="252"/>
    </location>
</feature>
<dbReference type="GO" id="GO:0005886">
    <property type="term" value="C:plasma membrane"/>
    <property type="evidence" value="ECO:0007669"/>
    <property type="project" value="UniProtKB-SubCell"/>
</dbReference>
<evidence type="ECO:0000256" key="1">
    <source>
        <dbReference type="ARBA" id="ARBA00004651"/>
    </source>
</evidence>
<evidence type="ECO:0000259" key="7">
    <source>
        <dbReference type="PROSITE" id="PS50850"/>
    </source>
</evidence>
<feature type="transmembrane region" description="Helical" evidence="6">
    <location>
        <begin position="52"/>
        <end position="71"/>
    </location>
</feature>
<comment type="caution">
    <text evidence="8">The sequence shown here is derived from an EMBL/GenBank/DDBJ whole genome shotgun (WGS) entry which is preliminary data.</text>
</comment>
<evidence type="ECO:0000256" key="4">
    <source>
        <dbReference type="ARBA" id="ARBA00022989"/>
    </source>
</evidence>
<feature type="transmembrane region" description="Helical" evidence="6">
    <location>
        <begin position="441"/>
        <end position="460"/>
    </location>
</feature>
<dbReference type="PROSITE" id="PS50850">
    <property type="entry name" value="MFS"/>
    <property type="match status" value="1"/>
</dbReference>
<dbReference type="Pfam" id="PF07690">
    <property type="entry name" value="MFS_1"/>
    <property type="match status" value="1"/>
</dbReference>
<keyword evidence="4 6" id="KW-1133">Transmembrane helix</keyword>
<feature type="transmembrane region" description="Helical" evidence="6">
    <location>
        <begin position="107"/>
        <end position="127"/>
    </location>
</feature>
<sequence>MSETLTAPIRVKVGAVVGFLVFVELTSGFLQGYYLPLIAAIAHQLSVTDADITWFATLQTLAAGVSVPILAKLGDIFGHRRMLRIAIVVVLVGTLLVALAPSFPLVLVGRVLTGPLAVWLPLEIALVHNRIKGETARKAIGMLVSALTIGVLIGGLTAGVLGTAIPSLLVVLLVPAIIVAICLVIVFTLVPESTIRSNPRIDGVGFTLLAVFMLALLFGLRIAQTSGFGNGGTISLLVGAAALLVAFVVWELRHSAPAINIRLIASRALWPVYVTSFLFGMVLFGTQTLITTFLAADPAKVGYGFAFAPGILSLFTAGTALLAAIGASTFAYLAKPLGLRGVLFLGVALNVAGNLALAVFSSALPIVVIAFIVSGLGAGLLLGALPALIAEVAPADETGIAAGVYNSLRTLGGAVAGATFGVVLAAFVLPDTAAAGIGGYVTVWLICAVCFALAFVALLFQRTQHVSAAEPVAVGANA</sequence>
<feature type="transmembrane region" description="Helical" evidence="6">
    <location>
        <begin position="337"/>
        <end position="360"/>
    </location>
</feature>
<evidence type="ECO:0000313" key="9">
    <source>
        <dbReference type="Proteomes" id="UP000543598"/>
    </source>
</evidence>
<keyword evidence="9" id="KW-1185">Reference proteome</keyword>
<name>A0A7Y2M107_9MICO</name>
<evidence type="ECO:0000256" key="5">
    <source>
        <dbReference type="ARBA" id="ARBA00023136"/>
    </source>
</evidence>
<dbReference type="PANTHER" id="PTHR42718">
    <property type="entry name" value="MAJOR FACILITATOR SUPERFAMILY MULTIDRUG TRANSPORTER MFSC"/>
    <property type="match status" value="1"/>
</dbReference>
<gene>
    <name evidence="8" type="ORF">HLA99_11665</name>
</gene>
<feature type="transmembrane region" description="Helical" evidence="6">
    <location>
        <begin position="410"/>
        <end position="429"/>
    </location>
</feature>
<dbReference type="EMBL" id="JABEMB010000017">
    <property type="protein sequence ID" value="NNH04501.1"/>
    <property type="molecule type" value="Genomic_DNA"/>
</dbReference>
<keyword evidence="5 6" id="KW-0472">Membrane</keyword>
<comment type="subcellular location">
    <subcellularLocation>
        <location evidence="1">Cell membrane</location>
        <topology evidence="1">Multi-pass membrane protein</topology>
    </subcellularLocation>
</comment>
<protein>
    <submittedName>
        <fullName evidence="8">MFS transporter</fullName>
    </submittedName>
</protein>